<accession>A0AAE5HAX2</accession>
<evidence type="ECO:0000313" key="2">
    <source>
        <dbReference type="Proteomes" id="UP000822184"/>
    </source>
</evidence>
<name>A0AAE5HAX2_CLOBE</name>
<reference evidence="1" key="1">
    <citation type="submission" date="2020-06" db="EMBL/GenBank/DDBJ databases">
        <title>Genomic insights into acetone-butanol-ethanol (ABE) fermentation by sequencing solventogenic clostridia strains.</title>
        <authorList>
            <person name="Brown S."/>
        </authorList>
    </citation>
    <scope>NUCLEOTIDE SEQUENCE</scope>
    <source>
        <strain evidence="1">DJ123</strain>
    </source>
</reference>
<proteinExistence type="predicted"/>
<sequence>MDIEKKSHSFQNEDNTYEDIFNKINSGYNKAQTFDKVTNGAKIG</sequence>
<evidence type="ECO:0000313" key="1">
    <source>
        <dbReference type="EMBL" id="NSB17200.1"/>
    </source>
</evidence>
<organism evidence="1 2">
    <name type="scientific">Clostridium beijerinckii</name>
    <name type="common">Clostridium MP</name>
    <dbReference type="NCBI Taxonomy" id="1520"/>
    <lineage>
        <taxon>Bacteria</taxon>
        <taxon>Bacillati</taxon>
        <taxon>Bacillota</taxon>
        <taxon>Clostridia</taxon>
        <taxon>Eubacteriales</taxon>
        <taxon>Clostridiaceae</taxon>
        <taxon>Clostridium</taxon>
    </lineage>
</organism>
<dbReference type="EMBL" id="JABTDW010000001">
    <property type="protein sequence ID" value="NSB17200.1"/>
    <property type="molecule type" value="Genomic_DNA"/>
</dbReference>
<dbReference type="AlphaFoldDB" id="A0AAE5HAX2"/>
<gene>
    <name evidence="1" type="ORF">BCD95_005459</name>
</gene>
<dbReference type="Proteomes" id="UP000822184">
    <property type="component" value="Unassembled WGS sequence"/>
</dbReference>
<comment type="caution">
    <text evidence="1">The sequence shown here is derived from an EMBL/GenBank/DDBJ whole genome shotgun (WGS) entry which is preliminary data.</text>
</comment>
<protein>
    <submittedName>
        <fullName evidence="1">Uncharacterized protein</fullName>
    </submittedName>
</protein>
<dbReference type="RefSeq" id="WP_338108740.1">
    <property type="nucleotide sequence ID" value="NZ_JABTDW010000001.1"/>
</dbReference>